<dbReference type="Pfam" id="PF10647">
    <property type="entry name" value="Gmad1"/>
    <property type="match status" value="1"/>
</dbReference>
<dbReference type="OrthoDB" id="3226781at2"/>
<dbReference type="SMART" id="SM00909">
    <property type="entry name" value="Germane"/>
    <property type="match status" value="1"/>
</dbReference>
<dbReference type="EMBL" id="RJSF01000040">
    <property type="protein sequence ID" value="RNM13595.1"/>
    <property type="molecule type" value="Genomic_DNA"/>
</dbReference>
<proteinExistence type="predicted"/>
<feature type="signal peptide" evidence="2">
    <location>
        <begin position="1"/>
        <end position="28"/>
    </location>
</feature>
<name>A0A3N0GMB1_9ACTN</name>
<sequence>MSTLRLRLAALALLAAALCACSTLPVTGDVHSDPAGSEETSDQAPYFAPPGPGRDDSPEEIVRGFLLAMQANPPSTAVARSFLSSRAKATWRPGQGTIVYDAPTIESADGQVIARLRGAHQLSPHGVWLDGTTSTTATYPLSLVQEGGQWRIDNPPNVLAVPTSYFSSLFVPFDIYWFDHTGTVLVPTTVYVPRGEETATNLVRGLLAGPPPSQRDVTVSAFPPRADLDFAVVVNDAGIAEVPLSSEVLLLPPADLNRLVVQLAWTLRQVPGIDRLRITVDGAPLALSDGRTDVSVSAGADYDPVASRQRDLLVISGGRVVRDDGDRGVPIAGPFGQVGYALRSLAWNTHDHLVAAVADNGRRAYVAPDRGSSAQNRVQTVLDGATDLQRPTYDRFGGLWLVDNAKSGAVVHVVRHGRDRVLTVPGISGHRISAFTVTRDGTSLVAVLAGGTNPTLEVSGLVRQPNGRVDRATPARALQLSGADLGPGRDIGQNGATSVALLTRPASGPDQVTYVQLDGSPGPQLPEGAGAPGTVPSPLGGIVTSPDPALPLRVLGADGRLFTYSDTGSWARSALPDVVAAAYGQ</sequence>
<evidence type="ECO:0000259" key="3">
    <source>
        <dbReference type="SMART" id="SM00909"/>
    </source>
</evidence>
<accession>A0A3N0GMB1</accession>
<organism evidence="4 5">
    <name type="scientific">Nocardioides pocheonensis</name>
    <dbReference type="NCBI Taxonomy" id="661485"/>
    <lineage>
        <taxon>Bacteria</taxon>
        <taxon>Bacillati</taxon>
        <taxon>Actinomycetota</taxon>
        <taxon>Actinomycetes</taxon>
        <taxon>Propionibacteriales</taxon>
        <taxon>Nocardioidaceae</taxon>
        <taxon>Nocardioides</taxon>
    </lineage>
</organism>
<protein>
    <recommendedName>
        <fullName evidence="3">GerMN domain-containing protein</fullName>
    </recommendedName>
</protein>
<evidence type="ECO:0000313" key="5">
    <source>
        <dbReference type="Proteomes" id="UP000279994"/>
    </source>
</evidence>
<gene>
    <name evidence="4" type="ORF">EFL26_11350</name>
</gene>
<dbReference type="Pfam" id="PF25976">
    <property type="entry name" value="LpqB_N"/>
    <property type="match status" value="1"/>
</dbReference>
<dbReference type="InterPro" id="IPR019606">
    <property type="entry name" value="GerMN"/>
</dbReference>
<dbReference type="InterPro" id="IPR018910">
    <property type="entry name" value="LpqB_C"/>
</dbReference>
<evidence type="ECO:0000256" key="2">
    <source>
        <dbReference type="SAM" id="SignalP"/>
    </source>
</evidence>
<keyword evidence="5" id="KW-1185">Reference proteome</keyword>
<dbReference type="PROSITE" id="PS51257">
    <property type="entry name" value="PROKAR_LIPOPROTEIN"/>
    <property type="match status" value="1"/>
</dbReference>
<feature type="region of interest" description="Disordered" evidence="1">
    <location>
        <begin position="29"/>
        <end position="55"/>
    </location>
</feature>
<dbReference type="AlphaFoldDB" id="A0A3N0GMB1"/>
<feature type="domain" description="GerMN" evidence="3">
    <location>
        <begin position="199"/>
        <end position="289"/>
    </location>
</feature>
<feature type="chain" id="PRO_5039003189" description="GerMN domain-containing protein" evidence="2">
    <location>
        <begin position="29"/>
        <end position="585"/>
    </location>
</feature>
<dbReference type="Pfam" id="PF10646">
    <property type="entry name" value="Germane"/>
    <property type="match status" value="1"/>
</dbReference>
<dbReference type="Proteomes" id="UP000279994">
    <property type="component" value="Unassembled WGS sequence"/>
</dbReference>
<keyword evidence="2" id="KW-0732">Signal</keyword>
<dbReference type="RefSeq" id="WP_123223002.1">
    <property type="nucleotide sequence ID" value="NZ_RJSF01000040.1"/>
</dbReference>
<evidence type="ECO:0000256" key="1">
    <source>
        <dbReference type="SAM" id="MobiDB-lite"/>
    </source>
</evidence>
<reference evidence="4 5" key="1">
    <citation type="submission" date="2018-11" db="EMBL/GenBank/DDBJ databases">
        <authorList>
            <person name="Li F."/>
        </authorList>
    </citation>
    <scope>NUCLEOTIDE SEQUENCE [LARGE SCALE GENOMIC DNA]</scope>
    <source>
        <strain evidence="4 5">Gsoil 818</strain>
    </source>
</reference>
<comment type="caution">
    <text evidence="4">The sequence shown here is derived from an EMBL/GenBank/DDBJ whole genome shotgun (WGS) entry which is preliminary data.</text>
</comment>
<dbReference type="InterPro" id="IPR059026">
    <property type="entry name" value="LpqB_N"/>
</dbReference>
<evidence type="ECO:0000313" key="4">
    <source>
        <dbReference type="EMBL" id="RNM13595.1"/>
    </source>
</evidence>